<evidence type="ECO:0000313" key="2">
    <source>
        <dbReference type="Proteomes" id="UP000244722"/>
    </source>
</evidence>
<accession>A0A2T6ZN23</accession>
<gene>
    <name evidence="1" type="ORF">B9Z19DRAFT_1066349</name>
</gene>
<name>A0A2T6ZN23_TUBBO</name>
<organism evidence="1 2">
    <name type="scientific">Tuber borchii</name>
    <name type="common">White truffle</name>
    <dbReference type="NCBI Taxonomy" id="42251"/>
    <lineage>
        <taxon>Eukaryota</taxon>
        <taxon>Fungi</taxon>
        <taxon>Dikarya</taxon>
        <taxon>Ascomycota</taxon>
        <taxon>Pezizomycotina</taxon>
        <taxon>Pezizomycetes</taxon>
        <taxon>Pezizales</taxon>
        <taxon>Tuberaceae</taxon>
        <taxon>Tuber</taxon>
    </lineage>
</organism>
<evidence type="ECO:0008006" key="3">
    <source>
        <dbReference type="Google" id="ProtNLM"/>
    </source>
</evidence>
<protein>
    <recommendedName>
        <fullName evidence="3">HNH nuclease domain-containing protein</fullName>
    </recommendedName>
</protein>
<dbReference type="AlphaFoldDB" id="A0A2T6ZN23"/>
<keyword evidence="2" id="KW-1185">Reference proteome</keyword>
<dbReference type="Proteomes" id="UP000244722">
    <property type="component" value="Unassembled WGS sequence"/>
</dbReference>
<dbReference type="OrthoDB" id="5416097at2759"/>
<proteinExistence type="predicted"/>
<reference evidence="1 2" key="1">
    <citation type="submission" date="2017-04" db="EMBL/GenBank/DDBJ databases">
        <title>Draft genome sequence of Tuber borchii Vittad., a whitish edible truffle.</title>
        <authorList>
            <consortium name="DOE Joint Genome Institute"/>
            <person name="Murat C."/>
            <person name="Kuo A."/>
            <person name="Barry K.W."/>
            <person name="Clum A."/>
            <person name="Dockter R.B."/>
            <person name="Fauchery L."/>
            <person name="Iotti M."/>
            <person name="Kohler A."/>
            <person name="Labutti K."/>
            <person name="Lindquist E.A."/>
            <person name="Lipzen A."/>
            <person name="Ohm R.A."/>
            <person name="Wang M."/>
            <person name="Grigoriev I.V."/>
            <person name="Zambonelli A."/>
            <person name="Martin F.M."/>
        </authorList>
    </citation>
    <scope>NUCLEOTIDE SEQUENCE [LARGE SCALE GENOMIC DNA]</scope>
    <source>
        <strain evidence="1 2">Tbo3840</strain>
    </source>
</reference>
<dbReference type="EMBL" id="NESQ01000174">
    <property type="protein sequence ID" value="PUU76814.1"/>
    <property type="molecule type" value="Genomic_DNA"/>
</dbReference>
<evidence type="ECO:0000313" key="1">
    <source>
        <dbReference type="EMBL" id="PUU76814.1"/>
    </source>
</evidence>
<sequence>MESEGDTIKAHVLEKTSPFGKAFLRVCTQALLPAYQMELLSPPPQEPLLREQVIYIWTVRLETIRVGLVNFPTLLGAASEYDHPPLAAPASTPASSAGFSGFPAHNPMTAECPTPDPARAVDIPRPTRREIDLCLKRDQSKCLVTGKKVSDGWPIQEFWLMLELFFGVEKTDQLFAQVSANLNGLQNLVSLDSSVHAMFDKGKLALTPLNPLTNERYTFFGPYRGRYLLTVGYPYGFSNPGLITSDKIWWLPGTWPVVENTGLYVPHWDDLPGQPRTPPSGHYFALRARLVWLPAQCSQ</sequence>
<comment type="caution">
    <text evidence="1">The sequence shown here is derived from an EMBL/GenBank/DDBJ whole genome shotgun (WGS) entry which is preliminary data.</text>
</comment>